<proteinExistence type="predicted"/>
<dbReference type="STRING" id="463014.BAU07_16790"/>
<dbReference type="SUPFAM" id="SSF103088">
    <property type="entry name" value="OmpA-like"/>
    <property type="match status" value="1"/>
</dbReference>
<dbReference type="AlphaFoldDB" id="A0A193GFG2"/>
<dbReference type="InterPro" id="IPR036737">
    <property type="entry name" value="OmpA-like_sf"/>
</dbReference>
<organism evidence="1 2">
    <name type="scientific">Bordetella flabilis</name>
    <dbReference type="NCBI Taxonomy" id="463014"/>
    <lineage>
        <taxon>Bacteria</taxon>
        <taxon>Pseudomonadati</taxon>
        <taxon>Pseudomonadota</taxon>
        <taxon>Betaproteobacteria</taxon>
        <taxon>Burkholderiales</taxon>
        <taxon>Alcaligenaceae</taxon>
        <taxon>Bordetella</taxon>
    </lineage>
</organism>
<evidence type="ECO:0008006" key="3">
    <source>
        <dbReference type="Google" id="ProtNLM"/>
    </source>
</evidence>
<sequence>MGHSVVLDAFGAYQPTRVARAAPPASMTETTVIGNFPAKVEKIDGEIRQKLDEIISKARNLNLERVEIKAYAPVFKEFARPHARAAREYLQNNGIPADLISTKVRGNSGALARNWSVAIEIVGTPKPPPASAMPVTSLSPTVLL</sequence>
<gene>
    <name evidence="1" type="ORF">BAU07_16790</name>
</gene>
<accession>A0A193GFG2</accession>
<dbReference type="EMBL" id="CP016172">
    <property type="protein sequence ID" value="ANN78545.1"/>
    <property type="molecule type" value="Genomic_DNA"/>
</dbReference>
<name>A0A193GFG2_9BORD</name>
<evidence type="ECO:0000313" key="2">
    <source>
        <dbReference type="Proteomes" id="UP000091926"/>
    </source>
</evidence>
<keyword evidence="2" id="KW-1185">Reference proteome</keyword>
<reference evidence="1 2" key="1">
    <citation type="submission" date="2016-06" db="EMBL/GenBank/DDBJ databases">
        <title>Complete genome sequences of Bordetella bronchialis and Bordetella flabilis.</title>
        <authorList>
            <person name="LiPuma J.J."/>
            <person name="Spilker T."/>
        </authorList>
    </citation>
    <scope>NUCLEOTIDE SEQUENCE [LARGE SCALE GENOMIC DNA]</scope>
    <source>
        <strain evidence="1 2">AU10664</strain>
    </source>
</reference>
<evidence type="ECO:0000313" key="1">
    <source>
        <dbReference type="EMBL" id="ANN78545.1"/>
    </source>
</evidence>
<protein>
    <recommendedName>
        <fullName evidence="3">OmpA-like domain-containing protein</fullName>
    </recommendedName>
</protein>
<dbReference type="Proteomes" id="UP000091926">
    <property type="component" value="Chromosome"/>
</dbReference>
<dbReference type="KEGG" id="bfz:BAU07_16790"/>